<gene>
    <name evidence="10" type="ORF">CP985_07820</name>
</gene>
<keyword evidence="4 7" id="KW-0238">DNA-binding</keyword>
<dbReference type="SUPFAM" id="SSF52172">
    <property type="entry name" value="CheY-like"/>
    <property type="match status" value="1"/>
</dbReference>
<comment type="caution">
    <text evidence="10">The sequence shown here is derived from an EMBL/GenBank/DDBJ whole genome shotgun (WGS) entry which is preliminary data.</text>
</comment>
<keyword evidence="5" id="KW-0804">Transcription</keyword>
<dbReference type="InterPro" id="IPR016032">
    <property type="entry name" value="Sig_transdc_resp-reg_C-effctor"/>
</dbReference>
<organism evidence="10 11">
    <name type="scientific">Malaciobacter mytili LMG 24559</name>
    <dbReference type="NCBI Taxonomy" id="1032238"/>
    <lineage>
        <taxon>Bacteria</taxon>
        <taxon>Pseudomonadati</taxon>
        <taxon>Campylobacterota</taxon>
        <taxon>Epsilonproteobacteria</taxon>
        <taxon>Campylobacterales</taxon>
        <taxon>Arcobacteraceae</taxon>
        <taxon>Malaciobacter</taxon>
    </lineage>
</organism>
<evidence type="ECO:0000256" key="1">
    <source>
        <dbReference type="ARBA" id="ARBA00022553"/>
    </source>
</evidence>
<evidence type="ECO:0000259" key="9">
    <source>
        <dbReference type="PROSITE" id="PS51755"/>
    </source>
</evidence>
<dbReference type="RefSeq" id="WP_114842103.1">
    <property type="nucleotide sequence ID" value="NZ_CP031219.1"/>
</dbReference>
<evidence type="ECO:0008006" key="12">
    <source>
        <dbReference type="Google" id="ProtNLM"/>
    </source>
</evidence>
<dbReference type="PANTHER" id="PTHR48111:SF1">
    <property type="entry name" value="TWO-COMPONENT RESPONSE REGULATOR ORR33"/>
    <property type="match status" value="1"/>
</dbReference>
<evidence type="ECO:0000313" key="11">
    <source>
        <dbReference type="Proteomes" id="UP000290092"/>
    </source>
</evidence>
<keyword evidence="11" id="KW-1185">Reference proteome</keyword>
<dbReference type="KEGG" id="amyt:AMYT_1683"/>
<evidence type="ECO:0000256" key="2">
    <source>
        <dbReference type="ARBA" id="ARBA00023012"/>
    </source>
</evidence>
<accession>A0AAX2AJ53</accession>
<dbReference type="SUPFAM" id="SSF46894">
    <property type="entry name" value="C-terminal effector domain of the bipartite response regulators"/>
    <property type="match status" value="1"/>
</dbReference>
<dbReference type="Gene3D" id="3.40.50.2300">
    <property type="match status" value="1"/>
</dbReference>
<evidence type="ECO:0000256" key="4">
    <source>
        <dbReference type="ARBA" id="ARBA00023125"/>
    </source>
</evidence>
<dbReference type="InterPro" id="IPR036388">
    <property type="entry name" value="WH-like_DNA-bd_sf"/>
</dbReference>
<dbReference type="InterPro" id="IPR001867">
    <property type="entry name" value="OmpR/PhoB-type_DNA-bd"/>
</dbReference>
<feature type="domain" description="Response regulatory" evidence="8">
    <location>
        <begin position="8"/>
        <end position="122"/>
    </location>
</feature>
<dbReference type="PROSITE" id="PS50110">
    <property type="entry name" value="RESPONSE_REGULATORY"/>
    <property type="match status" value="1"/>
</dbReference>
<evidence type="ECO:0000256" key="7">
    <source>
        <dbReference type="PROSITE-ProRule" id="PRU01091"/>
    </source>
</evidence>
<evidence type="ECO:0000259" key="8">
    <source>
        <dbReference type="PROSITE" id="PS50110"/>
    </source>
</evidence>
<evidence type="ECO:0000256" key="6">
    <source>
        <dbReference type="PROSITE-ProRule" id="PRU00169"/>
    </source>
</evidence>
<dbReference type="Proteomes" id="UP000290092">
    <property type="component" value="Unassembled WGS sequence"/>
</dbReference>
<evidence type="ECO:0000256" key="3">
    <source>
        <dbReference type="ARBA" id="ARBA00023015"/>
    </source>
</evidence>
<dbReference type="InterPro" id="IPR039420">
    <property type="entry name" value="WalR-like"/>
</dbReference>
<dbReference type="SMART" id="SM00862">
    <property type="entry name" value="Trans_reg_C"/>
    <property type="match status" value="1"/>
</dbReference>
<dbReference type="CDD" id="cd00383">
    <property type="entry name" value="trans_reg_C"/>
    <property type="match status" value="1"/>
</dbReference>
<keyword evidence="3" id="KW-0805">Transcription regulation</keyword>
<dbReference type="GO" id="GO:0005829">
    <property type="term" value="C:cytosol"/>
    <property type="evidence" value="ECO:0007669"/>
    <property type="project" value="TreeGrafter"/>
</dbReference>
<dbReference type="EMBL" id="NXID01000025">
    <property type="protein sequence ID" value="RXK15551.1"/>
    <property type="molecule type" value="Genomic_DNA"/>
</dbReference>
<sequence>MNALKHIKVLHIHDRQSNEDYGVSELKEYCKNFYEANDCYRGIELYKEEKPEIVIYNVSFPKISNEEFIKKIKQINEKAQVIITTQSLTKEKLYNAINFHLIKYLIYPFNLNTLLDSLKDCIRSIDSNTSNIIKLSKTFTYDRFNKTLFKDEKLISLSAKEMDFFHLLVKNKDRAVSYEEFNQIIWEGEMTKDALRSIVKDLRKKIDKNIIKNISGIGYRVNL</sequence>
<comment type="caution">
    <text evidence="6">Lacks conserved residue(s) required for the propagation of feature annotation.</text>
</comment>
<proteinExistence type="predicted"/>
<keyword evidence="1" id="KW-0597">Phosphoprotein</keyword>
<dbReference type="PROSITE" id="PS51755">
    <property type="entry name" value="OMPR_PHOB"/>
    <property type="match status" value="1"/>
</dbReference>
<dbReference type="InterPro" id="IPR011006">
    <property type="entry name" value="CheY-like_superfamily"/>
</dbReference>
<reference evidence="10 11" key="1">
    <citation type="submission" date="2017-09" db="EMBL/GenBank/DDBJ databases">
        <title>Genomics of the genus Arcobacter.</title>
        <authorList>
            <person name="Perez-Cataluna A."/>
            <person name="Figueras M.J."/>
            <person name="Salas-Masso N."/>
        </authorList>
    </citation>
    <scope>NUCLEOTIDE SEQUENCE [LARGE SCALE GENOMIC DNA]</scope>
    <source>
        <strain evidence="10 11">CECT 7386</strain>
    </source>
</reference>
<keyword evidence="2" id="KW-0902">Two-component regulatory system</keyword>
<dbReference type="Pfam" id="PF00486">
    <property type="entry name" value="Trans_reg_C"/>
    <property type="match status" value="1"/>
</dbReference>
<dbReference type="AlphaFoldDB" id="A0AAX2AJ53"/>
<dbReference type="GO" id="GO:0032993">
    <property type="term" value="C:protein-DNA complex"/>
    <property type="evidence" value="ECO:0007669"/>
    <property type="project" value="TreeGrafter"/>
</dbReference>
<dbReference type="GO" id="GO:0000976">
    <property type="term" value="F:transcription cis-regulatory region binding"/>
    <property type="evidence" value="ECO:0007669"/>
    <property type="project" value="TreeGrafter"/>
</dbReference>
<name>A0AAX2AJ53_9BACT</name>
<dbReference type="Pfam" id="PF00072">
    <property type="entry name" value="Response_reg"/>
    <property type="match status" value="1"/>
</dbReference>
<dbReference type="Gene3D" id="1.10.10.10">
    <property type="entry name" value="Winged helix-like DNA-binding domain superfamily/Winged helix DNA-binding domain"/>
    <property type="match status" value="1"/>
</dbReference>
<dbReference type="PANTHER" id="PTHR48111">
    <property type="entry name" value="REGULATOR OF RPOS"/>
    <property type="match status" value="1"/>
</dbReference>
<evidence type="ECO:0000313" key="10">
    <source>
        <dbReference type="EMBL" id="RXK15551.1"/>
    </source>
</evidence>
<dbReference type="GO" id="GO:0000156">
    <property type="term" value="F:phosphorelay response regulator activity"/>
    <property type="evidence" value="ECO:0007669"/>
    <property type="project" value="TreeGrafter"/>
</dbReference>
<protein>
    <recommendedName>
        <fullName evidence="12">Signal transduction response regulator, OmpR family</fullName>
    </recommendedName>
</protein>
<feature type="DNA-binding region" description="OmpR/PhoB-type" evidence="7">
    <location>
        <begin position="130"/>
        <end position="223"/>
    </location>
</feature>
<dbReference type="GO" id="GO:0006355">
    <property type="term" value="P:regulation of DNA-templated transcription"/>
    <property type="evidence" value="ECO:0007669"/>
    <property type="project" value="InterPro"/>
</dbReference>
<feature type="domain" description="OmpR/PhoB-type" evidence="9">
    <location>
        <begin position="130"/>
        <end position="223"/>
    </location>
</feature>
<evidence type="ECO:0000256" key="5">
    <source>
        <dbReference type="ARBA" id="ARBA00023163"/>
    </source>
</evidence>
<dbReference type="InterPro" id="IPR001789">
    <property type="entry name" value="Sig_transdc_resp-reg_receiver"/>
</dbReference>